<dbReference type="PROSITE" id="PS00216">
    <property type="entry name" value="SUGAR_TRANSPORT_1"/>
    <property type="match status" value="1"/>
</dbReference>
<dbReference type="RefSeq" id="XP_010905889.1">
    <property type="nucleotide sequence ID" value="XM_010907587.3"/>
</dbReference>
<keyword evidence="6" id="KW-0769">Symport</keyword>
<dbReference type="SUPFAM" id="SSF103473">
    <property type="entry name" value="MFS general substrate transporter"/>
    <property type="match status" value="1"/>
</dbReference>
<dbReference type="PANTHER" id="PTHR23500">
    <property type="entry name" value="SOLUTE CARRIER FAMILY 2, FACILITATED GLUCOSE TRANSPORTER"/>
    <property type="match status" value="1"/>
</dbReference>
<feature type="transmembrane region" description="Helical" evidence="10">
    <location>
        <begin position="453"/>
        <end position="473"/>
    </location>
</feature>
<dbReference type="PANTHER" id="PTHR23500:SF74">
    <property type="entry name" value="SUGAR TRANSPORT PROTEIN MST5"/>
    <property type="match status" value="1"/>
</dbReference>
<dbReference type="InterPro" id="IPR020846">
    <property type="entry name" value="MFS_dom"/>
</dbReference>
<keyword evidence="5 10" id="KW-0812">Transmembrane</keyword>
<feature type="transmembrane region" description="Helical" evidence="10">
    <location>
        <begin position="111"/>
        <end position="130"/>
    </location>
</feature>
<keyword evidence="12" id="KW-1185">Reference proteome</keyword>
<dbReference type="PROSITE" id="PS50850">
    <property type="entry name" value="MFS"/>
    <property type="match status" value="1"/>
</dbReference>
<comment type="similarity">
    <text evidence="2 9">Belongs to the major facilitator superfamily. Sugar transporter (TC 2.A.1.1) family.</text>
</comment>
<evidence type="ECO:0000313" key="13">
    <source>
        <dbReference type="RefSeq" id="XP_010905889.1"/>
    </source>
</evidence>
<dbReference type="InterPro" id="IPR003663">
    <property type="entry name" value="Sugar/inositol_transpt"/>
</dbReference>
<evidence type="ECO:0000256" key="10">
    <source>
        <dbReference type="SAM" id="Phobius"/>
    </source>
</evidence>
<dbReference type="InterPro" id="IPR036259">
    <property type="entry name" value="MFS_trans_sf"/>
</dbReference>
<feature type="transmembrane region" description="Helical" evidence="10">
    <location>
        <begin position="349"/>
        <end position="373"/>
    </location>
</feature>
<evidence type="ECO:0000256" key="3">
    <source>
        <dbReference type="ARBA" id="ARBA00022448"/>
    </source>
</evidence>
<feature type="transmembrane region" description="Helical" evidence="10">
    <location>
        <begin position="320"/>
        <end position="342"/>
    </location>
</feature>
<dbReference type="Proteomes" id="UP000504607">
    <property type="component" value="Unplaced"/>
</dbReference>
<dbReference type="Gene3D" id="1.20.1250.20">
    <property type="entry name" value="MFS general substrate transporter like domains"/>
    <property type="match status" value="1"/>
</dbReference>
<evidence type="ECO:0000256" key="4">
    <source>
        <dbReference type="ARBA" id="ARBA00022597"/>
    </source>
</evidence>
<sequence length="505" mass="55230">MAGGAIVNAGKGKEYPGKMTLFVLLASLVASSGGLIFGYDLGISGGVTSMESFLVKFFPSVLQKEEEDTSTSQYCKFDSQLLTAFTSSLYLAALVASFFASTVTRVFGRKWSMFGGGITFLAGSAINGAAENVFMLILGRILLGIGVGFANQSVPLYLSEMAPAKLRGMLNIGFQLMITVGILAATLINYATAKISGGWGWRVSLALAAVPAAIITVGSLFLPDTPNSLIERGHNDRAKAMLQKIRGTDDIQSEYDDIVAASEEAKTVQHPWSNIIKKKYRPQLTMSILIPFFQQLTGINVIMFYAPVLFKTIGFGDDASLMSAVITGLVNMFATFVSIATVDKFGRRILFLEGGTQMLISQIIVGSLIGIKFGTSGEATLSKEYAFLVVFFICVFVAAFAWSWGPLGWLVPSEIFPLEIRSAGQAINVSVNMFFTFVIGQFFLTMLCHMKFGLFYFFAGWELIMTIFIALFLPETKNVPIEEMVLVWKRHWFWGKFIADEDVDV</sequence>
<feature type="transmembrane region" description="Helical" evidence="10">
    <location>
        <begin position="426"/>
        <end position="447"/>
    </location>
</feature>
<name>A0A6I9QB30_ELAGV</name>
<feature type="transmembrane region" description="Helical" evidence="10">
    <location>
        <begin position="199"/>
        <end position="222"/>
    </location>
</feature>
<evidence type="ECO:0000256" key="2">
    <source>
        <dbReference type="ARBA" id="ARBA00010992"/>
    </source>
</evidence>
<dbReference type="NCBIfam" id="TIGR00879">
    <property type="entry name" value="SP"/>
    <property type="match status" value="1"/>
</dbReference>
<dbReference type="InterPro" id="IPR005828">
    <property type="entry name" value="MFS_sugar_transport-like"/>
</dbReference>
<dbReference type="AlphaFoldDB" id="A0A6I9QB30"/>
<dbReference type="InterPro" id="IPR045262">
    <property type="entry name" value="STP/PLT_plant"/>
</dbReference>
<dbReference type="GO" id="GO:0015293">
    <property type="term" value="F:symporter activity"/>
    <property type="evidence" value="ECO:0007669"/>
    <property type="project" value="UniProtKB-KW"/>
</dbReference>
<feature type="domain" description="Major facilitator superfamily (MFS) profile" evidence="11">
    <location>
        <begin position="26"/>
        <end position="477"/>
    </location>
</feature>
<gene>
    <name evidence="13" type="primary">LOC105032981</name>
</gene>
<feature type="transmembrane region" description="Helical" evidence="10">
    <location>
        <begin position="284"/>
        <end position="308"/>
    </location>
</feature>
<dbReference type="FunFam" id="1.20.1250.20:FF:000002">
    <property type="entry name" value="Sugar transport protein 13"/>
    <property type="match status" value="1"/>
</dbReference>
<evidence type="ECO:0000256" key="9">
    <source>
        <dbReference type="RuleBase" id="RU003346"/>
    </source>
</evidence>
<proteinExistence type="inferred from homology"/>
<feature type="transmembrane region" description="Helical" evidence="10">
    <location>
        <begin position="385"/>
        <end position="405"/>
    </location>
</feature>
<accession>A0A6I9QB30</accession>
<protein>
    <submittedName>
        <fullName evidence="13">Sugar transport protein MST6</fullName>
    </submittedName>
</protein>
<reference evidence="13" key="1">
    <citation type="submission" date="2025-08" db="UniProtKB">
        <authorList>
            <consortium name="RefSeq"/>
        </authorList>
    </citation>
    <scope>IDENTIFICATION</scope>
</reference>
<dbReference type="PROSITE" id="PS00217">
    <property type="entry name" value="SUGAR_TRANSPORT_2"/>
    <property type="match status" value="1"/>
</dbReference>
<evidence type="ECO:0000256" key="1">
    <source>
        <dbReference type="ARBA" id="ARBA00004141"/>
    </source>
</evidence>
<feature type="transmembrane region" description="Helical" evidence="10">
    <location>
        <begin position="21"/>
        <end position="39"/>
    </location>
</feature>
<dbReference type="PRINTS" id="PR00171">
    <property type="entry name" value="SUGRTRNSPORT"/>
</dbReference>
<dbReference type="GO" id="GO:0016020">
    <property type="term" value="C:membrane"/>
    <property type="evidence" value="ECO:0007669"/>
    <property type="project" value="UniProtKB-SubCell"/>
</dbReference>
<dbReference type="KEGG" id="egu:105032981"/>
<dbReference type="InterPro" id="IPR044778">
    <property type="entry name" value="MFS_STP/MST-like_plant"/>
</dbReference>
<feature type="transmembrane region" description="Helical" evidence="10">
    <location>
        <begin position="136"/>
        <end position="158"/>
    </location>
</feature>
<keyword evidence="3 9" id="KW-0813">Transport</keyword>
<evidence type="ECO:0000256" key="5">
    <source>
        <dbReference type="ARBA" id="ARBA00022692"/>
    </source>
</evidence>
<comment type="subcellular location">
    <subcellularLocation>
        <location evidence="1">Membrane</location>
        <topology evidence="1">Multi-pass membrane protein</topology>
    </subcellularLocation>
</comment>
<evidence type="ECO:0000259" key="11">
    <source>
        <dbReference type="PROSITE" id="PS50850"/>
    </source>
</evidence>
<evidence type="ECO:0000256" key="6">
    <source>
        <dbReference type="ARBA" id="ARBA00022847"/>
    </source>
</evidence>
<evidence type="ECO:0000256" key="7">
    <source>
        <dbReference type="ARBA" id="ARBA00022989"/>
    </source>
</evidence>
<keyword evidence="8 10" id="KW-0472">Membrane</keyword>
<dbReference type="Pfam" id="PF00083">
    <property type="entry name" value="Sugar_tr"/>
    <property type="match status" value="1"/>
</dbReference>
<dbReference type="GO" id="GO:0015145">
    <property type="term" value="F:monosaccharide transmembrane transporter activity"/>
    <property type="evidence" value="ECO:0007669"/>
    <property type="project" value="InterPro"/>
</dbReference>
<keyword evidence="7 10" id="KW-1133">Transmembrane helix</keyword>
<dbReference type="CDD" id="cd17361">
    <property type="entry name" value="MFS_STP"/>
    <property type="match status" value="1"/>
</dbReference>
<evidence type="ECO:0000313" key="12">
    <source>
        <dbReference type="Proteomes" id="UP000504607"/>
    </source>
</evidence>
<dbReference type="GeneID" id="105032981"/>
<organism evidence="12 13">
    <name type="scientific">Elaeis guineensis var. tenera</name>
    <name type="common">Oil palm</name>
    <dbReference type="NCBI Taxonomy" id="51953"/>
    <lineage>
        <taxon>Eukaryota</taxon>
        <taxon>Viridiplantae</taxon>
        <taxon>Streptophyta</taxon>
        <taxon>Embryophyta</taxon>
        <taxon>Tracheophyta</taxon>
        <taxon>Spermatophyta</taxon>
        <taxon>Magnoliopsida</taxon>
        <taxon>Liliopsida</taxon>
        <taxon>Arecaceae</taxon>
        <taxon>Arecoideae</taxon>
        <taxon>Cocoseae</taxon>
        <taxon>Elaeidinae</taxon>
        <taxon>Elaeis</taxon>
    </lineage>
</organism>
<feature type="transmembrane region" description="Helical" evidence="10">
    <location>
        <begin position="81"/>
        <end position="99"/>
    </location>
</feature>
<dbReference type="InParanoid" id="A0A6I9QB30"/>
<dbReference type="OrthoDB" id="5296287at2759"/>
<dbReference type="InterPro" id="IPR005829">
    <property type="entry name" value="Sugar_transporter_CS"/>
</dbReference>
<feature type="transmembrane region" description="Helical" evidence="10">
    <location>
        <begin position="170"/>
        <end position="193"/>
    </location>
</feature>
<keyword evidence="4 13" id="KW-0762">Sugar transport</keyword>
<evidence type="ECO:0000256" key="8">
    <source>
        <dbReference type="ARBA" id="ARBA00023136"/>
    </source>
</evidence>